<keyword evidence="1" id="KW-0732">Signal</keyword>
<reference evidence="2 3" key="1">
    <citation type="submission" date="2019-04" db="EMBL/GenBank/DDBJ databases">
        <title>Chitiniphilus eburnea sp. nov., a novel chitinolytic bacterium isolated from aquaculture sludge.</title>
        <authorList>
            <person name="Sheng M."/>
        </authorList>
    </citation>
    <scope>NUCLEOTIDE SEQUENCE [LARGE SCALE GENOMIC DNA]</scope>
    <source>
        <strain evidence="2 3">HX-2-15</strain>
    </source>
</reference>
<dbReference type="Proteomes" id="UP000310016">
    <property type="component" value="Unassembled WGS sequence"/>
</dbReference>
<proteinExistence type="predicted"/>
<keyword evidence="3" id="KW-1185">Reference proteome</keyword>
<dbReference type="RefSeq" id="WP_136772403.1">
    <property type="nucleotide sequence ID" value="NZ_CP156074.1"/>
</dbReference>
<comment type="caution">
    <text evidence="2">The sequence shown here is derived from an EMBL/GenBank/DDBJ whole genome shotgun (WGS) entry which is preliminary data.</text>
</comment>
<evidence type="ECO:0000313" key="3">
    <source>
        <dbReference type="Proteomes" id="UP000310016"/>
    </source>
</evidence>
<protein>
    <recommendedName>
        <fullName evidence="4">Transporter</fullName>
    </recommendedName>
</protein>
<dbReference type="AlphaFoldDB" id="A0A4U0Q461"/>
<name>A0A4U0Q461_9NEIS</name>
<gene>
    <name evidence="2" type="ORF">FAZ21_06120</name>
</gene>
<feature type="signal peptide" evidence="1">
    <location>
        <begin position="1"/>
        <end position="22"/>
    </location>
</feature>
<evidence type="ECO:0000256" key="1">
    <source>
        <dbReference type="SAM" id="SignalP"/>
    </source>
</evidence>
<dbReference type="EMBL" id="SUMF01000004">
    <property type="protein sequence ID" value="TJZ75490.1"/>
    <property type="molecule type" value="Genomic_DNA"/>
</dbReference>
<evidence type="ECO:0008006" key="4">
    <source>
        <dbReference type="Google" id="ProtNLM"/>
    </source>
</evidence>
<dbReference type="OrthoDB" id="9809066at2"/>
<feature type="chain" id="PRO_5020209754" description="Transporter" evidence="1">
    <location>
        <begin position="23"/>
        <end position="260"/>
    </location>
</feature>
<accession>A0A4U0Q461</accession>
<evidence type="ECO:0000313" key="2">
    <source>
        <dbReference type="EMBL" id="TJZ75490.1"/>
    </source>
</evidence>
<sequence>MKHLFPLAGGTLLLALAQPALADDAETANKSNNPLNPAPGLNFQDYYTPTLYGSDKHTNDFLLRGTLPVMPNSLVGVPQIFRLTMPLSTRPDPEGGYKTGLGDINLFDIFLLHTGAIEVGVGPLLTLPTASSDELGTGKWQGGLAAVVISPSPKRLLGGLLQWQQSFAGDDDRPDVGSVTFQPFGIFNLPHGWYVRSTGIWTFDIEHGNYYIPIGLGGGKVWKEGKTIMNLFIEPQWTVAHEGDNQPKFTVFGGLNLTFD</sequence>
<organism evidence="2 3">
    <name type="scientific">Chitiniphilus eburneus</name>
    <dbReference type="NCBI Taxonomy" id="2571148"/>
    <lineage>
        <taxon>Bacteria</taxon>
        <taxon>Pseudomonadati</taxon>
        <taxon>Pseudomonadota</taxon>
        <taxon>Betaproteobacteria</taxon>
        <taxon>Neisseriales</taxon>
        <taxon>Chitinibacteraceae</taxon>
        <taxon>Chitiniphilus</taxon>
    </lineage>
</organism>